<dbReference type="EMBL" id="JACVVK020000014">
    <property type="protein sequence ID" value="KAK7504578.1"/>
    <property type="molecule type" value="Genomic_DNA"/>
</dbReference>
<keyword evidence="3" id="KW-1185">Reference proteome</keyword>
<dbReference type="AlphaFoldDB" id="A0ABD0LYQ1"/>
<organism evidence="2 3">
    <name type="scientific">Batillaria attramentaria</name>
    <dbReference type="NCBI Taxonomy" id="370345"/>
    <lineage>
        <taxon>Eukaryota</taxon>
        <taxon>Metazoa</taxon>
        <taxon>Spiralia</taxon>
        <taxon>Lophotrochozoa</taxon>
        <taxon>Mollusca</taxon>
        <taxon>Gastropoda</taxon>
        <taxon>Caenogastropoda</taxon>
        <taxon>Sorbeoconcha</taxon>
        <taxon>Cerithioidea</taxon>
        <taxon>Batillariidae</taxon>
        <taxon>Batillaria</taxon>
    </lineage>
</organism>
<sequence length="81" mass="8864">MGEGLCLKLVLDRRKFNGKLDPRLALVDVYCEAGCIAHESRSKDTGREQKSRAPGRSKQTVVNCDPPENTAESRNAQCSAS</sequence>
<feature type="compositionally biased region" description="Polar residues" evidence="1">
    <location>
        <begin position="70"/>
        <end position="81"/>
    </location>
</feature>
<name>A0ABD0LYQ1_9CAEN</name>
<reference evidence="2 3" key="1">
    <citation type="journal article" date="2023" name="Sci. Data">
        <title>Genome assembly of the Korean intertidal mud-creeper Batillaria attramentaria.</title>
        <authorList>
            <person name="Patra A.K."/>
            <person name="Ho P.T."/>
            <person name="Jun S."/>
            <person name="Lee S.J."/>
            <person name="Kim Y."/>
            <person name="Won Y.J."/>
        </authorList>
    </citation>
    <scope>NUCLEOTIDE SEQUENCE [LARGE SCALE GENOMIC DNA]</scope>
    <source>
        <strain evidence="2">Wonlab-2016</strain>
    </source>
</reference>
<feature type="compositionally biased region" description="Basic and acidic residues" evidence="1">
    <location>
        <begin position="40"/>
        <end position="51"/>
    </location>
</feature>
<feature type="region of interest" description="Disordered" evidence="1">
    <location>
        <begin position="40"/>
        <end position="81"/>
    </location>
</feature>
<evidence type="ECO:0000313" key="2">
    <source>
        <dbReference type="EMBL" id="KAK7504578.1"/>
    </source>
</evidence>
<comment type="caution">
    <text evidence="2">The sequence shown here is derived from an EMBL/GenBank/DDBJ whole genome shotgun (WGS) entry which is preliminary data.</text>
</comment>
<evidence type="ECO:0000313" key="3">
    <source>
        <dbReference type="Proteomes" id="UP001519460"/>
    </source>
</evidence>
<protein>
    <submittedName>
        <fullName evidence="2">Uncharacterized protein</fullName>
    </submittedName>
</protein>
<dbReference type="Proteomes" id="UP001519460">
    <property type="component" value="Unassembled WGS sequence"/>
</dbReference>
<evidence type="ECO:0000256" key="1">
    <source>
        <dbReference type="SAM" id="MobiDB-lite"/>
    </source>
</evidence>
<accession>A0ABD0LYQ1</accession>
<proteinExistence type="predicted"/>
<gene>
    <name evidence="2" type="ORF">BaRGS_00004064</name>
</gene>